<dbReference type="InterPro" id="IPR036866">
    <property type="entry name" value="RibonucZ/Hydroxyglut_hydro"/>
</dbReference>
<dbReference type="Pfam" id="PF17778">
    <property type="entry name" value="WHD_BLACT"/>
    <property type="match status" value="1"/>
</dbReference>
<dbReference type="eggNOG" id="KOG0813">
    <property type="taxonomic scope" value="Eukaryota"/>
</dbReference>
<reference evidence="3 4" key="1">
    <citation type="submission" date="2013-03" db="EMBL/GenBank/DDBJ databases">
        <title>The Genome Sequence of Capronia coronata CBS 617.96.</title>
        <authorList>
            <consortium name="The Broad Institute Genomics Platform"/>
            <person name="Cuomo C."/>
            <person name="de Hoog S."/>
            <person name="Gorbushina A."/>
            <person name="Walker B."/>
            <person name="Young S.K."/>
            <person name="Zeng Q."/>
            <person name="Gargeya S."/>
            <person name="Fitzgerald M."/>
            <person name="Haas B."/>
            <person name="Abouelleil A."/>
            <person name="Allen A.W."/>
            <person name="Alvarado L."/>
            <person name="Arachchi H.M."/>
            <person name="Berlin A.M."/>
            <person name="Chapman S.B."/>
            <person name="Gainer-Dewar J."/>
            <person name="Goldberg J."/>
            <person name="Griggs A."/>
            <person name="Gujja S."/>
            <person name="Hansen M."/>
            <person name="Howarth C."/>
            <person name="Imamovic A."/>
            <person name="Ireland A."/>
            <person name="Larimer J."/>
            <person name="McCowan C."/>
            <person name="Murphy C."/>
            <person name="Pearson M."/>
            <person name="Poon T.W."/>
            <person name="Priest M."/>
            <person name="Roberts A."/>
            <person name="Saif S."/>
            <person name="Shea T."/>
            <person name="Sisk P."/>
            <person name="Sykes S."/>
            <person name="Wortman J."/>
            <person name="Nusbaum C."/>
            <person name="Birren B."/>
        </authorList>
    </citation>
    <scope>NUCLEOTIDE SEQUENCE [LARGE SCALE GENOMIC DNA]</scope>
    <source>
        <strain evidence="3 4">CBS 617.96</strain>
    </source>
</reference>
<dbReference type="InterPro" id="IPR041516">
    <property type="entry name" value="LACTB2_WH"/>
</dbReference>
<dbReference type="EMBL" id="AMWN01000002">
    <property type="protein sequence ID" value="EXJ94647.1"/>
    <property type="molecule type" value="Genomic_DNA"/>
</dbReference>
<name>W9YNY0_9EURO</name>
<dbReference type="GeneID" id="19157940"/>
<dbReference type="Gene3D" id="3.60.15.10">
    <property type="entry name" value="Ribonuclease Z/Hydroxyacylglutathione hydrolase-like"/>
    <property type="match status" value="1"/>
</dbReference>
<proteinExistence type="predicted"/>
<dbReference type="SUPFAM" id="SSF56281">
    <property type="entry name" value="Metallo-hydrolase/oxidoreductase"/>
    <property type="match status" value="1"/>
</dbReference>
<dbReference type="Proteomes" id="UP000019484">
    <property type="component" value="Unassembled WGS sequence"/>
</dbReference>
<accession>W9YNY0</accession>
<keyword evidence="4" id="KW-1185">Reference proteome</keyword>
<sequence>MQSQETTTTNSSKQEPNLKVYKNQPTLNPDGLIDPDRVLDITDGHRFRALSSDTDQKLDTNTDIDIDVDNEIDIEIQAIQTPGHAKDHMSFLVTRSSDPQEIGAIFTADNVLGHGTAVFEDLGVYLDSLALMKRRVVESIAAQEAVSGPNGGNDASENTDKTTKTKKRAYPGHGAVVEDAVAKIDEYIAHRRMREEEALNVLRFGTTGKPEKGKGTGTGKASAHDSITRYGDGDSNSENESEGDGERKRDQSTPAGKEWTSIDMVKVIYRHYPENLYQPAEHGLLMVLEKLRRDGKVVKTPEGTWRASEKAIL</sequence>
<dbReference type="HOGENOM" id="CLU_048478_1_3_1"/>
<comment type="caution">
    <text evidence="3">The sequence shown here is derived from an EMBL/GenBank/DDBJ whole genome shotgun (WGS) entry which is preliminary data.</text>
</comment>
<protein>
    <recommendedName>
        <fullName evidence="2">LACTB2 winged helix domain-containing protein</fullName>
    </recommendedName>
</protein>
<dbReference type="STRING" id="1182541.W9YNY0"/>
<dbReference type="InterPro" id="IPR036388">
    <property type="entry name" value="WH-like_DNA-bd_sf"/>
</dbReference>
<feature type="region of interest" description="Disordered" evidence="1">
    <location>
        <begin position="203"/>
        <end position="257"/>
    </location>
</feature>
<dbReference type="OrthoDB" id="17458at2759"/>
<feature type="domain" description="LACTB2 winged helix" evidence="2">
    <location>
        <begin position="260"/>
        <end position="305"/>
    </location>
</feature>
<organism evidence="3 4">
    <name type="scientific">Capronia coronata CBS 617.96</name>
    <dbReference type="NCBI Taxonomy" id="1182541"/>
    <lineage>
        <taxon>Eukaryota</taxon>
        <taxon>Fungi</taxon>
        <taxon>Dikarya</taxon>
        <taxon>Ascomycota</taxon>
        <taxon>Pezizomycotina</taxon>
        <taxon>Eurotiomycetes</taxon>
        <taxon>Chaetothyriomycetidae</taxon>
        <taxon>Chaetothyriales</taxon>
        <taxon>Herpotrichiellaceae</taxon>
        <taxon>Capronia</taxon>
    </lineage>
</organism>
<dbReference type="PANTHER" id="PTHR23131">
    <property type="entry name" value="ENDORIBONUCLEASE LACTB2"/>
    <property type="match status" value="1"/>
</dbReference>
<dbReference type="InterPro" id="IPR050662">
    <property type="entry name" value="Sec-metab_biosynth-thioest"/>
</dbReference>
<evidence type="ECO:0000313" key="4">
    <source>
        <dbReference type="Proteomes" id="UP000019484"/>
    </source>
</evidence>
<dbReference type="Gene3D" id="1.10.10.10">
    <property type="entry name" value="Winged helix-like DNA-binding domain superfamily/Winged helix DNA-binding domain"/>
    <property type="match status" value="1"/>
</dbReference>
<feature type="region of interest" description="Disordered" evidence="1">
    <location>
        <begin position="145"/>
        <end position="171"/>
    </location>
</feature>
<dbReference type="GO" id="GO:0044550">
    <property type="term" value="P:secondary metabolite biosynthetic process"/>
    <property type="evidence" value="ECO:0007669"/>
    <property type="project" value="TreeGrafter"/>
</dbReference>
<dbReference type="AlphaFoldDB" id="W9YNY0"/>
<evidence type="ECO:0000256" key="1">
    <source>
        <dbReference type="SAM" id="MobiDB-lite"/>
    </source>
</evidence>
<feature type="region of interest" description="Disordered" evidence="1">
    <location>
        <begin position="1"/>
        <end position="34"/>
    </location>
</feature>
<gene>
    <name evidence="3" type="ORF">A1O1_03043</name>
</gene>
<dbReference type="PANTHER" id="PTHR23131:SF0">
    <property type="entry name" value="ENDORIBONUCLEASE LACTB2"/>
    <property type="match status" value="1"/>
</dbReference>
<evidence type="ECO:0000259" key="2">
    <source>
        <dbReference type="Pfam" id="PF17778"/>
    </source>
</evidence>
<dbReference type="RefSeq" id="XP_007722141.1">
    <property type="nucleotide sequence ID" value="XM_007723951.1"/>
</dbReference>
<feature type="compositionally biased region" description="Polar residues" evidence="1">
    <location>
        <begin position="1"/>
        <end position="15"/>
    </location>
</feature>
<evidence type="ECO:0000313" key="3">
    <source>
        <dbReference type="EMBL" id="EXJ94647.1"/>
    </source>
</evidence>